<dbReference type="AlphaFoldDB" id="A0A9D2CLI7"/>
<name>A0A9D2CLI7_9BACE</name>
<dbReference type="SUPFAM" id="SSF56935">
    <property type="entry name" value="Porins"/>
    <property type="match status" value="1"/>
</dbReference>
<sequence length="107" mass="12046">MAMNYYVGDAVLSATVGRYTQQAEFRYLALNPGLQSSTCWQYNIGVQYERGGRLGKAEVYYKDYDRLPLWEQASLTANGYGYSAGFDLFFLDRASLGSKAAYDVSNF</sequence>
<dbReference type="Proteomes" id="UP000886851">
    <property type="component" value="Unassembled WGS sequence"/>
</dbReference>
<accession>A0A9D2CLI7</accession>
<protein>
    <submittedName>
        <fullName evidence="1">Uncharacterized protein</fullName>
    </submittedName>
</protein>
<dbReference type="EMBL" id="DXCV01000066">
    <property type="protein sequence ID" value="HIY89093.1"/>
    <property type="molecule type" value="Genomic_DNA"/>
</dbReference>
<reference evidence="1" key="2">
    <citation type="submission" date="2021-04" db="EMBL/GenBank/DDBJ databases">
        <authorList>
            <person name="Gilroy R."/>
        </authorList>
    </citation>
    <scope>NUCLEOTIDE SEQUENCE</scope>
    <source>
        <strain evidence="1">Gambia2-208</strain>
    </source>
</reference>
<evidence type="ECO:0000313" key="2">
    <source>
        <dbReference type="Proteomes" id="UP000886851"/>
    </source>
</evidence>
<proteinExistence type="predicted"/>
<comment type="caution">
    <text evidence="1">The sequence shown here is derived from an EMBL/GenBank/DDBJ whole genome shotgun (WGS) entry which is preliminary data.</text>
</comment>
<evidence type="ECO:0000313" key="1">
    <source>
        <dbReference type="EMBL" id="HIY89093.1"/>
    </source>
</evidence>
<organism evidence="1 2">
    <name type="scientific">Candidatus Bacteroides pullicola</name>
    <dbReference type="NCBI Taxonomy" id="2838475"/>
    <lineage>
        <taxon>Bacteria</taxon>
        <taxon>Pseudomonadati</taxon>
        <taxon>Bacteroidota</taxon>
        <taxon>Bacteroidia</taxon>
        <taxon>Bacteroidales</taxon>
        <taxon>Bacteroidaceae</taxon>
        <taxon>Bacteroides</taxon>
    </lineage>
</organism>
<gene>
    <name evidence="1" type="ORF">H9824_10375</name>
</gene>
<reference evidence="1" key="1">
    <citation type="journal article" date="2021" name="PeerJ">
        <title>Extensive microbial diversity within the chicken gut microbiome revealed by metagenomics and culture.</title>
        <authorList>
            <person name="Gilroy R."/>
            <person name="Ravi A."/>
            <person name="Getino M."/>
            <person name="Pursley I."/>
            <person name="Horton D.L."/>
            <person name="Alikhan N.F."/>
            <person name="Baker D."/>
            <person name="Gharbi K."/>
            <person name="Hall N."/>
            <person name="Watson M."/>
            <person name="Adriaenssens E.M."/>
            <person name="Foster-Nyarko E."/>
            <person name="Jarju S."/>
            <person name="Secka A."/>
            <person name="Antonio M."/>
            <person name="Oren A."/>
            <person name="Chaudhuri R.R."/>
            <person name="La Ragione R."/>
            <person name="Hildebrand F."/>
            <person name="Pallen M.J."/>
        </authorList>
    </citation>
    <scope>NUCLEOTIDE SEQUENCE</scope>
    <source>
        <strain evidence="1">Gambia2-208</strain>
    </source>
</reference>